<evidence type="ECO:0000256" key="2">
    <source>
        <dbReference type="ARBA" id="ARBA00009160"/>
    </source>
</evidence>
<proteinExistence type="inferred from homology"/>
<dbReference type="InterPro" id="IPR007014">
    <property type="entry name" value="FUN14"/>
</dbReference>
<reference evidence="7 8" key="1">
    <citation type="journal article" date="2021" name="MBio">
        <title>A New Model Trypanosomatid, Novymonas esmeraldas: Genomic Perception of Its 'Candidatus Pandoraea novymonadis' Endosymbiont.</title>
        <authorList>
            <person name="Zakharova A."/>
            <person name="Saura A."/>
            <person name="Butenko A."/>
            <person name="Podesvova L."/>
            <person name="Warmusova S."/>
            <person name="Kostygov A.Y."/>
            <person name="Nenarokova A."/>
            <person name="Lukes J."/>
            <person name="Opperdoes F.R."/>
            <person name="Yurchenko V."/>
        </authorList>
    </citation>
    <scope>NUCLEOTIDE SEQUENCE [LARGE SCALE GENOMIC DNA]</scope>
    <source>
        <strain evidence="7 8">E262AT.01</strain>
    </source>
</reference>
<protein>
    <submittedName>
        <fullName evidence="7">FUN14 family</fullName>
    </submittedName>
</protein>
<dbReference type="GO" id="GO:0016020">
    <property type="term" value="C:membrane"/>
    <property type="evidence" value="ECO:0007669"/>
    <property type="project" value="UniProtKB-SubCell"/>
</dbReference>
<dbReference type="Proteomes" id="UP001430356">
    <property type="component" value="Unassembled WGS sequence"/>
</dbReference>
<keyword evidence="4" id="KW-1133">Transmembrane helix</keyword>
<comment type="similarity">
    <text evidence="2">Belongs to the FUN14 family.</text>
</comment>
<evidence type="ECO:0000256" key="1">
    <source>
        <dbReference type="ARBA" id="ARBA00004370"/>
    </source>
</evidence>
<dbReference type="Pfam" id="PF04930">
    <property type="entry name" value="FUN14"/>
    <property type="match status" value="1"/>
</dbReference>
<sequence>MHRTREEMEEQRVDEAAATITPAHVLRQTFFADLDASSKVNPNRRRPSQRYADPVEEERRMFQELRDDAMVRMARHVLPDGTVVVDDAYYDYVETSRSASPPLREPSPSRRSLAAASMSLHNTDRRGLGEGRVTGGPCAVLTNVVAGSLCGIALHRVTASVAGNIIAVAIGTQMLCWMGYATVDWWALLRDAAMVAMRGYQPRQTESKGHLAHQRERLLTILTATVPRRASFWAGVALGVVLA</sequence>
<comment type="subcellular location">
    <subcellularLocation>
        <location evidence="1">Membrane</location>
    </subcellularLocation>
</comment>
<keyword evidence="3" id="KW-0812">Transmembrane</keyword>
<evidence type="ECO:0000313" key="8">
    <source>
        <dbReference type="Proteomes" id="UP001430356"/>
    </source>
</evidence>
<comment type="caution">
    <text evidence="7">The sequence shown here is derived from an EMBL/GenBank/DDBJ whole genome shotgun (WGS) entry which is preliminary data.</text>
</comment>
<evidence type="ECO:0000256" key="4">
    <source>
        <dbReference type="ARBA" id="ARBA00022989"/>
    </source>
</evidence>
<keyword evidence="8" id="KW-1185">Reference proteome</keyword>
<organism evidence="7 8">
    <name type="scientific">Novymonas esmeraldas</name>
    <dbReference type="NCBI Taxonomy" id="1808958"/>
    <lineage>
        <taxon>Eukaryota</taxon>
        <taxon>Discoba</taxon>
        <taxon>Euglenozoa</taxon>
        <taxon>Kinetoplastea</taxon>
        <taxon>Metakinetoplastina</taxon>
        <taxon>Trypanosomatida</taxon>
        <taxon>Trypanosomatidae</taxon>
        <taxon>Novymonas</taxon>
    </lineage>
</organism>
<name>A0AAW0EQN1_9TRYP</name>
<accession>A0AAW0EQN1</accession>
<evidence type="ECO:0000256" key="3">
    <source>
        <dbReference type="ARBA" id="ARBA00022692"/>
    </source>
</evidence>
<evidence type="ECO:0000313" key="7">
    <source>
        <dbReference type="EMBL" id="KAK7195449.1"/>
    </source>
</evidence>
<evidence type="ECO:0000256" key="5">
    <source>
        <dbReference type="ARBA" id="ARBA00023136"/>
    </source>
</evidence>
<feature type="region of interest" description="Disordered" evidence="6">
    <location>
        <begin position="37"/>
        <end position="56"/>
    </location>
</feature>
<evidence type="ECO:0000256" key="6">
    <source>
        <dbReference type="SAM" id="MobiDB-lite"/>
    </source>
</evidence>
<dbReference type="EMBL" id="JAECZO010000054">
    <property type="protein sequence ID" value="KAK7195449.1"/>
    <property type="molecule type" value="Genomic_DNA"/>
</dbReference>
<keyword evidence="5" id="KW-0472">Membrane</keyword>
<gene>
    <name evidence="7" type="ORF">NESM_000472100</name>
</gene>
<dbReference type="AlphaFoldDB" id="A0AAW0EQN1"/>